<dbReference type="RefSeq" id="WP_264880726.1">
    <property type="nucleotide sequence ID" value="NZ_JAPDOB010000001.1"/>
</dbReference>
<keyword evidence="3" id="KW-1185">Reference proteome</keyword>
<sequence>MKRVAAFALLTAIAGPSLGAQRSIAIVNQAGGLLKELALRAPGASEWRPFAPGLSPGARTSVSVDDDGCAFDVRATSGNGPVVWPAINFCETKSVSLNRRADGLAWVDYD</sequence>
<keyword evidence="1" id="KW-0732">Signal</keyword>
<feature type="chain" id="PRO_5046625719" evidence="1">
    <location>
        <begin position="20"/>
        <end position="110"/>
    </location>
</feature>
<evidence type="ECO:0000313" key="2">
    <source>
        <dbReference type="EMBL" id="MCW3796784.1"/>
    </source>
</evidence>
<dbReference type="EMBL" id="JAPDOB010000001">
    <property type="protein sequence ID" value="MCW3796784.1"/>
    <property type="molecule type" value="Genomic_DNA"/>
</dbReference>
<name>A0ABT3JCM8_9SPHN</name>
<evidence type="ECO:0000313" key="3">
    <source>
        <dbReference type="Proteomes" id="UP001526246"/>
    </source>
</evidence>
<proteinExistence type="predicted"/>
<organism evidence="2 3">
    <name type="scientific">Sphingomonas arvum</name>
    <dbReference type="NCBI Taxonomy" id="2992113"/>
    <lineage>
        <taxon>Bacteria</taxon>
        <taxon>Pseudomonadati</taxon>
        <taxon>Pseudomonadota</taxon>
        <taxon>Alphaproteobacteria</taxon>
        <taxon>Sphingomonadales</taxon>
        <taxon>Sphingomonadaceae</taxon>
        <taxon>Sphingomonas</taxon>
    </lineage>
</organism>
<gene>
    <name evidence="2" type="ORF">OMW55_03055</name>
</gene>
<evidence type="ECO:0000256" key="1">
    <source>
        <dbReference type="SAM" id="SignalP"/>
    </source>
</evidence>
<protein>
    <submittedName>
        <fullName evidence="2">Uncharacterized protein</fullName>
    </submittedName>
</protein>
<dbReference type="Proteomes" id="UP001526246">
    <property type="component" value="Unassembled WGS sequence"/>
</dbReference>
<accession>A0ABT3JCM8</accession>
<reference evidence="2 3" key="1">
    <citation type="submission" date="2022-10" db="EMBL/GenBank/DDBJ databases">
        <title>Sphingomonas sp.</title>
        <authorList>
            <person name="Jin C."/>
        </authorList>
    </citation>
    <scope>NUCLEOTIDE SEQUENCE [LARGE SCALE GENOMIC DNA]</scope>
    <source>
        <strain evidence="2 3">BN140010</strain>
    </source>
</reference>
<feature type="signal peptide" evidence="1">
    <location>
        <begin position="1"/>
        <end position="19"/>
    </location>
</feature>
<comment type="caution">
    <text evidence="2">The sequence shown here is derived from an EMBL/GenBank/DDBJ whole genome shotgun (WGS) entry which is preliminary data.</text>
</comment>